<dbReference type="Proteomes" id="UP000285310">
    <property type="component" value="Unassembled WGS sequence"/>
</dbReference>
<dbReference type="InterPro" id="IPR036188">
    <property type="entry name" value="FAD/NAD-bd_sf"/>
</dbReference>
<evidence type="ECO:0000313" key="8">
    <source>
        <dbReference type="EMBL" id="ROO23845.1"/>
    </source>
</evidence>
<evidence type="ECO:0000256" key="3">
    <source>
        <dbReference type="ARBA" id="ARBA00007588"/>
    </source>
</evidence>
<organism evidence="8 9">
    <name type="scientific">Salinisphaera japonica YTM-1</name>
    <dbReference type="NCBI Taxonomy" id="1209778"/>
    <lineage>
        <taxon>Bacteria</taxon>
        <taxon>Pseudomonadati</taxon>
        <taxon>Pseudomonadota</taxon>
        <taxon>Gammaproteobacteria</taxon>
        <taxon>Salinisphaerales</taxon>
        <taxon>Salinisphaeraceae</taxon>
        <taxon>Salinisphaera</taxon>
    </lineage>
</organism>
<dbReference type="GO" id="GO:0016491">
    <property type="term" value="F:oxidoreductase activity"/>
    <property type="evidence" value="ECO:0007669"/>
    <property type="project" value="UniProtKB-KW"/>
</dbReference>
<dbReference type="InParanoid" id="A0A423PE44"/>
<evidence type="ECO:0000313" key="9">
    <source>
        <dbReference type="Proteomes" id="UP000285310"/>
    </source>
</evidence>
<comment type="pathway">
    <text evidence="2">Siderophore biosynthesis.</text>
</comment>
<keyword evidence="5" id="KW-0274">FAD</keyword>
<dbReference type="SUPFAM" id="SSF51905">
    <property type="entry name" value="FAD/NAD(P)-binding domain"/>
    <property type="match status" value="2"/>
</dbReference>
<dbReference type="PANTHER" id="PTHR42802">
    <property type="entry name" value="MONOOXYGENASE"/>
    <property type="match status" value="1"/>
</dbReference>
<name>A0A423PE44_9GAMM</name>
<evidence type="ECO:0000256" key="4">
    <source>
        <dbReference type="ARBA" id="ARBA00022630"/>
    </source>
</evidence>
<evidence type="ECO:0000256" key="7">
    <source>
        <dbReference type="ARBA" id="ARBA00023002"/>
    </source>
</evidence>
<keyword evidence="7" id="KW-0560">Oxidoreductase</keyword>
<dbReference type="InterPro" id="IPR025700">
    <property type="entry name" value="Lys/Orn_oxygenase"/>
</dbReference>
<dbReference type="Gene3D" id="3.50.50.60">
    <property type="entry name" value="FAD/NAD(P)-binding domain"/>
    <property type="match status" value="1"/>
</dbReference>
<gene>
    <name evidence="8" type="ORF">SAJA_15260</name>
</gene>
<evidence type="ECO:0000256" key="6">
    <source>
        <dbReference type="ARBA" id="ARBA00022857"/>
    </source>
</evidence>
<comment type="similarity">
    <text evidence="3">Belongs to the lysine N(6)-hydroxylase/L-ornithine N(5)-oxygenase family.</text>
</comment>
<dbReference type="EMBL" id="AYKG01000069">
    <property type="protein sequence ID" value="ROO23845.1"/>
    <property type="molecule type" value="Genomic_DNA"/>
</dbReference>
<comment type="cofactor">
    <cofactor evidence="1">
        <name>FAD</name>
        <dbReference type="ChEBI" id="CHEBI:57692"/>
    </cofactor>
</comment>
<evidence type="ECO:0000256" key="2">
    <source>
        <dbReference type="ARBA" id="ARBA00004924"/>
    </source>
</evidence>
<reference evidence="8 9" key="1">
    <citation type="submission" date="2013-10" db="EMBL/GenBank/DDBJ databases">
        <title>Salinisphaera japonica YTM-1 Genome Sequencing.</title>
        <authorList>
            <person name="Lai Q."/>
            <person name="Li C."/>
            <person name="Shao Z."/>
        </authorList>
    </citation>
    <scope>NUCLEOTIDE SEQUENCE [LARGE SCALE GENOMIC DNA]</scope>
    <source>
        <strain evidence="8 9">YTM-1</strain>
    </source>
</reference>
<comment type="caution">
    <text evidence="8">The sequence shown here is derived from an EMBL/GenBank/DDBJ whole genome shotgun (WGS) entry which is preliminary data.</text>
</comment>
<accession>A0A423PE44</accession>
<dbReference type="AlphaFoldDB" id="A0A423PE44"/>
<dbReference type="Pfam" id="PF13434">
    <property type="entry name" value="Lys_Orn_oxgnase"/>
    <property type="match status" value="1"/>
</dbReference>
<keyword evidence="4" id="KW-0285">Flavoprotein</keyword>
<sequence>MPDNTAMSAHVHDVIAIGVGPFNLSLAALAEPVADLDLVCLDENTGFDWHPGLLLEGATLQTPFLADLVTLADPTSPYSFLNYLKATGRIYAFYIREQFFMLRAEYNQYCRWVVEQLTSIVFDRRVTQVKHDAASDTYIVTTHAPSDGAVQRYRARHLVLGTGPQRFIPACCQGLDGPVFHAVDYLEHQDTLAAAQSVAIVGSGQSAAEIFHDRLAYLGAADRLDWFTRSPRFFAMAYDKLTLELTSPEYIDYFHELPEHTRQRLAVAQKPLYKGIDRDLSAAIYDTLYEKQVHGITGIGLQANASLTNVQRDAAGRFHLSFTQTEQGQAFTHVADALVLATGFSHHVPDYLAPIADRLRWDSQNRFDVTRCYAIDQAERAVFVQNAELHTHGFTASDLGMACYRNAVILAEITGREVYPIEQAIAFQTFDARQQPQATPDTSLRREG</sequence>
<keyword evidence="6" id="KW-0521">NADP</keyword>
<proteinExistence type="inferred from homology"/>
<evidence type="ECO:0000256" key="1">
    <source>
        <dbReference type="ARBA" id="ARBA00001974"/>
    </source>
</evidence>
<evidence type="ECO:0000256" key="5">
    <source>
        <dbReference type="ARBA" id="ARBA00022827"/>
    </source>
</evidence>
<keyword evidence="9" id="KW-1185">Reference proteome</keyword>
<dbReference type="RefSeq" id="WP_245963351.1">
    <property type="nucleotide sequence ID" value="NZ_AYKG01000069.1"/>
</dbReference>
<dbReference type="PANTHER" id="PTHR42802:SF1">
    <property type="entry name" value="L-ORNITHINE N(5)-MONOOXYGENASE"/>
    <property type="match status" value="1"/>
</dbReference>
<protein>
    <submittedName>
        <fullName evidence="8">Alcaligin biosynthesis enzyme</fullName>
    </submittedName>
</protein>